<evidence type="ECO:0000313" key="2">
    <source>
        <dbReference type="EMBL" id="EJK68553.1"/>
    </source>
</evidence>
<organism evidence="2 3">
    <name type="scientific">Thalassiosira oceanica</name>
    <name type="common">Marine diatom</name>
    <dbReference type="NCBI Taxonomy" id="159749"/>
    <lineage>
        <taxon>Eukaryota</taxon>
        <taxon>Sar</taxon>
        <taxon>Stramenopiles</taxon>
        <taxon>Ochrophyta</taxon>
        <taxon>Bacillariophyta</taxon>
        <taxon>Coscinodiscophyceae</taxon>
        <taxon>Thalassiosirophycidae</taxon>
        <taxon>Thalassiosirales</taxon>
        <taxon>Thalassiosiraceae</taxon>
        <taxon>Thalassiosira</taxon>
    </lineage>
</organism>
<gene>
    <name evidence="2" type="ORF">THAOC_10254</name>
</gene>
<feature type="non-terminal residue" evidence="2">
    <location>
        <position position="665"/>
    </location>
</feature>
<feature type="region of interest" description="Disordered" evidence="1">
    <location>
        <begin position="277"/>
        <end position="302"/>
    </location>
</feature>
<dbReference type="AlphaFoldDB" id="K0SQH0"/>
<dbReference type="Proteomes" id="UP000266841">
    <property type="component" value="Unassembled WGS sequence"/>
</dbReference>
<proteinExistence type="predicted"/>
<name>K0SQH0_THAOC</name>
<sequence>MDSLVAVDVTACWAEDTLTATIGGRGRGRGWLGLGSGGRGRTTDGGGLGVWAEDVDSLVACMAEDNDQGSGCGRSARGCGHGRLGQRMDACGRLGCIAEDNDRGRGRLGGGGHMRVIQSLPAEFPLLWVQSPPIVRLRYAWTERHKSSYAKLINGGISVQPISGDRLKSVASVPRYSMSNVDSVATSAIKSAFVSVTDQIQDGEGFCGVEPKLLEEMFTWGGCRVRMAKEMSGLVALPVGACCGDDIEGGGVRGGAQVGEVGLRSVLERGQGLADTPPLRLTPTDYRSAGSAGGAQTSRRRRRISGRHSYLCTFIETTVDLDCFSSSIPSPTRPSIPTANMKLLKAIIIAIGMSSTASANTNTNTQKGIRAMILANKELASVQMRSLMAAMECKDCIHCIEGKALVDGVEMSCQDACDGDCCVGEDGPDELPLGPCDEFTGVLERNGACSGVLSCARANIAYVSDSCVGFGACARASSVDKIVNRSCVGIYFELNYHLACTGIGDEGGRVDLLDDSCRGDAACYEDIFNSCTEMAVAYGHVGDVVSSCNGKEACANLAEAGGVVRKLEFSCNDHAACLRMAFEGGTVEEVEHSCNNDEACVDMANVEGFVERNAATQAPEICLGVNSDADLFGRDPTCEIPSLMEKALQLVNEDGPTKEEHSQAV</sequence>
<keyword evidence="3" id="KW-1185">Reference proteome</keyword>
<reference evidence="2 3" key="1">
    <citation type="journal article" date="2012" name="Genome Biol.">
        <title>Genome and low-iron response of an oceanic diatom adapted to chronic iron limitation.</title>
        <authorList>
            <person name="Lommer M."/>
            <person name="Specht M."/>
            <person name="Roy A.S."/>
            <person name="Kraemer L."/>
            <person name="Andreson R."/>
            <person name="Gutowska M.A."/>
            <person name="Wolf J."/>
            <person name="Bergner S.V."/>
            <person name="Schilhabel M.B."/>
            <person name="Klostermeier U.C."/>
            <person name="Beiko R.G."/>
            <person name="Rosenstiel P."/>
            <person name="Hippler M."/>
            <person name="Laroche J."/>
        </authorList>
    </citation>
    <scope>NUCLEOTIDE SEQUENCE [LARGE SCALE GENOMIC DNA]</scope>
    <source>
        <strain evidence="2 3">CCMP1005</strain>
    </source>
</reference>
<comment type="caution">
    <text evidence="2">The sequence shown here is derived from an EMBL/GenBank/DDBJ whole genome shotgun (WGS) entry which is preliminary data.</text>
</comment>
<feature type="compositionally biased region" description="Low complexity" evidence="1">
    <location>
        <begin position="287"/>
        <end position="297"/>
    </location>
</feature>
<protein>
    <submittedName>
        <fullName evidence="2">Uncharacterized protein</fullName>
    </submittedName>
</protein>
<accession>K0SQH0</accession>
<dbReference type="EMBL" id="AGNL01011170">
    <property type="protein sequence ID" value="EJK68553.1"/>
    <property type="molecule type" value="Genomic_DNA"/>
</dbReference>
<evidence type="ECO:0000256" key="1">
    <source>
        <dbReference type="SAM" id="MobiDB-lite"/>
    </source>
</evidence>
<evidence type="ECO:0000313" key="3">
    <source>
        <dbReference type="Proteomes" id="UP000266841"/>
    </source>
</evidence>